<evidence type="ECO:0000256" key="6">
    <source>
        <dbReference type="PROSITE-ProRule" id="PRU00169"/>
    </source>
</evidence>
<reference evidence="8 9" key="1">
    <citation type="submission" date="2016-09" db="EMBL/GenBank/DDBJ databases">
        <title>Complete genome sequence of microbes from the polar regions.</title>
        <authorList>
            <person name="Liao L."/>
            <person name="Chen B."/>
        </authorList>
    </citation>
    <scope>NUCLEOTIDE SEQUENCE [LARGE SCALE GENOMIC DNA]</scope>
    <source>
        <strain evidence="8 9">ZS314</strain>
    </source>
</reference>
<feature type="modified residue" description="4-aspartylphosphate" evidence="6">
    <location>
        <position position="52"/>
    </location>
</feature>
<dbReference type="InterPro" id="IPR001789">
    <property type="entry name" value="Sig_transdc_resp-reg_receiver"/>
</dbReference>
<dbReference type="PANTHER" id="PTHR44591:SF3">
    <property type="entry name" value="RESPONSE REGULATORY DOMAIN-CONTAINING PROTEIN"/>
    <property type="match status" value="1"/>
</dbReference>
<dbReference type="InterPro" id="IPR011006">
    <property type="entry name" value="CheY-like_superfamily"/>
</dbReference>
<dbReference type="SUPFAM" id="SSF52172">
    <property type="entry name" value="CheY-like"/>
    <property type="match status" value="1"/>
</dbReference>
<dbReference type="PROSITE" id="PS50110">
    <property type="entry name" value="RESPONSE_REGULATORY"/>
    <property type="match status" value="1"/>
</dbReference>
<accession>A0A7L5ADW4</accession>
<gene>
    <name evidence="8" type="ORF">BHD05_01175</name>
</gene>
<organism evidence="8 9">
    <name type="scientific">Marisediminicola antarctica</name>
    <dbReference type="NCBI Taxonomy" id="674079"/>
    <lineage>
        <taxon>Bacteria</taxon>
        <taxon>Bacillati</taxon>
        <taxon>Actinomycetota</taxon>
        <taxon>Actinomycetes</taxon>
        <taxon>Micrococcales</taxon>
        <taxon>Microbacteriaceae</taxon>
        <taxon>Marisediminicola</taxon>
    </lineage>
</organism>
<evidence type="ECO:0000256" key="5">
    <source>
        <dbReference type="ARBA" id="ARBA00023163"/>
    </source>
</evidence>
<keyword evidence="1 6" id="KW-0597">Phosphoprotein</keyword>
<evidence type="ECO:0000256" key="3">
    <source>
        <dbReference type="ARBA" id="ARBA00023015"/>
    </source>
</evidence>
<evidence type="ECO:0000256" key="1">
    <source>
        <dbReference type="ARBA" id="ARBA00022553"/>
    </source>
</evidence>
<dbReference type="GO" id="GO:0003677">
    <property type="term" value="F:DNA binding"/>
    <property type="evidence" value="ECO:0007669"/>
    <property type="project" value="UniProtKB-KW"/>
</dbReference>
<dbReference type="RefSeq" id="WP_161884808.1">
    <property type="nucleotide sequence ID" value="NZ_CP017146.1"/>
</dbReference>
<keyword evidence="2" id="KW-0902">Two-component regulatory system</keyword>
<evidence type="ECO:0000259" key="7">
    <source>
        <dbReference type="PROSITE" id="PS50110"/>
    </source>
</evidence>
<dbReference type="SMART" id="SM00448">
    <property type="entry name" value="REC"/>
    <property type="match status" value="1"/>
</dbReference>
<dbReference type="AlphaFoldDB" id="A0A7L5ADW4"/>
<proteinExistence type="predicted"/>
<dbReference type="OrthoDB" id="3197131at2"/>
<protein>
    <recommendedName>
        <fullName evidence="7">Response regulatory domain-containing protein</fullName>
    </recommendedName>
</protein>
<keyword evidence="4" id="KW-0238">DNA-binding</keyword>
<evidence type="ECO:0000313" key="8">
    <source>
        <dbReference type="EMBL" id="QHO68448.1"/>
    </source>
</evidence>
<keyword evidence="5" id="KW-0804">Transcription</keyword>
<dbReference type="PANTHER" id="PTHR44591">
    <property type="entry name" value="STRESS RESPONSE REGULATOR PROTEIN 1"/>
    <property type="match status" value="1"/>
</dbReference>
<dbReference type="InterPro" id="IPR050595">
    <property type="entry name" value="Bact_response_regulator"/>
</dbReference>
<dbReference type="KEGG" id="mant:BHD05_01175"/>
<evidence type="ECO:0000256" key="4">
    <source>
        <dbReference type="ARBA" id="ARBA00023125"/>
    </source>
</evidence>
<dbReference type="GO" id="GO:0000160">
    <property type="term" value="P:phosphorelay signal transduction system"/>
    <property type="evidence" value="ECO:0007669"/>
    <property type="project" value="UniProtKB-KW"/>
</dbReference>
<evidence type="ECO:0000313" key="9">
    <source>
        <dbReference type="Proteomes" id="UP000464507"/>
    </source>
</evidence>
<keyword evidence="9" id="KW-1185">Reference proteome</keyword>
<dbReference type="FunFam" id="3.40.50.2300:FF:000001">
    <property type="entry name" value="DNA-binding response regulator PhoB"/>
    <property type="match status" value="1"/>
</dbReference>
<dbReference type="EMBL" id="CP017146">
    <property type="protein sequence ID" value="QHO68448.1"/>
    <property type="molecule type" value="Genomic_DNA"/>
</dbReference>
<dbReference type="Pfam" id="PF00072">
    <property type="entry name" value="Response_reg"/>
    <property type="match status" value="1"/>
</dbReference>
<name>A0A7L5ADW4_9MICO</name>
<dbReference type="CDD" id="cd17574">
    <property type="entry name" value="REC_OmpR"/>
    <property type="match status" value="1"/>
</dbReference>
<dbReference type="Proteomes" id="UP000464507">
    <property type="component" value="Chromosome"/>
</dbReference>
<dbReference type="Gene3D" id="3.40.50.2300">
    <property type="match status" value="1"/>
</dbReference>
<evidence type="ECO:0000256" key="2">
    <source>
        <dbReference type="ARBA" id="ARBA00023012"/>
    </source>
</evidence>
<keyword evidence="3" id="KW-0805">Transcription regulation</keyword>
<sequence>MARILVVEDDPDVLTLVMHKLRRAGHDVTSAMDGEAGLAAVRTEHPELVILDWMMPRMTGLEVCHAVREDPAVWRTRILMLTAKAQEEDVERAFESGADEYILKPFNSKELLARIDTLLARE</sequence>
<feature type="domain" description="Response regulatory" evidence="7">
    <location>
        <begin position="3"/>
        <end position="119"/>
    </location>
</feature>